<dbReference type="AlphaFoldDB" id="A0A3A4AEC0"/>
<dbReference type="RefSeq" id="WP_119930248.1">
    <property type="nucleotide sequence ID" value="NZ_QZEY01000017.1"/>
</dbReference>
<evidence type="ECO:0000256" key="1">
    <source>
        <dbReference type="SAM" id="MobiDB-lite"/>
    </source>
</evidence>
<feature type="transmembrane region" description="Helical" evidence="2">
    <location>
        <begin position="36"/>
        <end position="54"/>
    </location>
</feature>
<accession>A0A3A4AEC0</accession>
<gene>
    <name evidence="3" type="ORF">D5H75_31670</name>
</gene>
<keyword evidence="4" id="KW-1185">Reference proteome</keyword>
<feature type="region of interest" description="Disordered" evidence="1">
    <location>
        <begin position="165"/>
        <end position="189"/>
    </location>
</feature>
<comment type="caution">
    <text evidence="3">The sequence shown here is derived from an EMBL/GenBank/DDBJ whole genome shotgun (WGS) entry which is preliminary data.</text>
</comment>
<dbReference type="EMBL" id="QZEY01000017">
    <property type="protein sequence ID" value="RJL23993.1"/>
    <property type="molecule type" value="Genomic_DNA"/>
</dbReference>
<proteinExistence type="predicted"/>
<evidence type="ECO:0000313" key="4">
    <source>
        <dbReference type="Proteomes" id="UP000265768"/>
    </source>
</evidence>
<keyword evidence="2" id="KW-1133">Transmembrane helix</keyword>
<organism evidence="3 4">
    <name type="scientific">Bailinhaonella thermotolerans</name>
    <dbReference type="NCBI Taxonomy" id="1070861"/>
    <lineage>
        <taxon>Bacteria</taxon>
        <taxon>Bacillati</taxon>
        <taxon>Actinomycetota</taxon>
        <taxon>Actinomycetes</taxon>
        <taxon>Streptosporangiales</taxon>
        <taxon>Streptosporangiaceae</taxon>
        <taxon>Bailinhaonella</taxon>
    </lineage>
</organism>
<name>A0A3A4AEC0_9ACTN</name>
<protein>
    <submittedName>
        <fullName evidence="3">Uncharacterized protein</fullName>
    </submittedName>
</protein>
<reference evidence="3 4" key="1">
    <citation type="submission" date="2018-09" db="EMBL/GenBank/DDBJ databases">
        <title>YIM 75507 draft genome.</title>
        <authorList>
            <person name="Tang S."/>
            <person name="Feng Y."/>
        </authorList>
    </citation>
    <scope>NUCLEOTIDE SEQUENCE [LARGE SCALE GENOMIC DNA]</scope>
    <source>
        <strain evidence="3 4">YIM 75507</strain>
    </source>
</reference>
<keyword evidence="2" id="KW-0472">Membrane</keyword>
<feature type="transmembrane region" description="Helical" evidence="2">
    <location>
        <begin position="66"/>
        <end position="87"/>
    </location>
</feature>
<sequence>MREAGRVALLGLAVTAAALAIFHAQGGWVVYGADDLAVLLAGGMATAVLVRLTVRAHGWLARRLGKVTAAALLTAVTALAAMGLVFIPATCPGAYSGRCSVDEASTWGVVTGLVSALNFVTVWLVLVILRWVRGVAADGYAQTGILAGAARRRLAARVRRAVRAVRRARRPRRAGGTRPGTEGPKERDR</sequence>
<evidence type="ECO:0000256" key="2">
    <source>
        <dbReference type="SAM" id="Phobius"/>
    </source>
</evidence>
<feature type="compositionally biased region" description="Basic residues" evidence="1">
    <location>
        <begin position="165"/>
        <end position="175"/>
    </location>
</feature>
<keyword evidence="2" id="KW-0812">Transmembrane</keyword>
<dbReference type="OrthoDB" id="3479619at2"/>
<feature type="transmembrane region" description="Helical" evidence="2">
    <location>
        <begin position="107"/>
        <end position="129"/>
    </location>
</feature>
<dbReference type="Proteomes" id="UP000265768">
    <property type="component" value="Unassembled WGS sequence"/>
</dbReference>
<evidence type="ECO:0000313" key="3">
    <source>
        <dbReference type="EMBL" id="RJL23993.1"/>
    </source>
</evidence>